<dbReference type="AlphaFoldDB" id="A0A7S1TH91"/>
<feature type="transmembrane region" description="Helical" evidence="1">
    <location>
        <begin position="224"/>
        <end position="243"/>
    </location>
</feature>
<feature type="transmembrane region" description="Helical" evidence="1">
    <location>
        <begin position="82"/>
        <end position="106"/>
    </location>
</feature>
<dbReference type="EMBL" id="HBGH01015994">
    <property type="protein sequence ID" value="CAD9236772.1"/>
    <property type="molecule type" value="Transcribed_RNA"/>
</dbReference>
<evidence type="ECO:0000256" key="1">
    <source>
        <dbReference type="SAM" id="Phobius"/>
    </source>
</evidence>
<evidence type="ECO:0000313" key="2">
    <source>
        <dbReference type="EMBL" id="CAD9236772.1"/>
    </source>
</evidence>
<protein>
    <submittedName>
        <fullName evidence="2">Uncharacterized protein</fullName>
    </submittedName>
</protein>
<feature type="transmembrane region" description="Helical" evidence="1">
    <location>
        <begin position="192"/>
        <end position="212"/>
    </location>
</feature>
<feature type="transmembrane region" description="Helical" evidence="1">
    <location>
        <begin position="328"/>
        <end position="346"/>
    </location>
</feature>
<organism evidence="2">
    <name type="scientific">Compsopogon caeruleus</name>
    <dbReference type="NCBI Taxonomy" id="31354"/>
    <lineage>
        <taxon>Eukaryota</taxon>
        <taxon>Rhodophyta</taxon>
        <taxon>Compsopogonophyceae</taxon>
        <taxon>Compsopogonales</taxon>
        <taxon>Compsopogonaceae</taxon>
        <taxon>Compsopogon</taxon>
    </lineage>
</organism>
<name>A0A7S1TH91_9RHOD</name>
<reference evidence="2" key="1">
    <citation type="submission" date="2021-01" db="EMBL/GenBank/DDBJ databases">
        <authorList>
            <person name="Corre E."/>
            <person name="Pelletier E."/>
            <person name="Niang G."/>
            <person name="Scheremetjew M."/>
            <person name="Finn R."/>
            <person name="Kale V."/>
            <person name="Holt S."/>
            <person name="Cochrane G."/>
            <person name="Meng A."/>
            <person name="Brown T."/>
            <person name="Cohen L."/>
        </authorList>
    </citation>
    <scope>NUCLEOTIDE SEQUENCE</scope>
    <source>
        <strain evidence="2">SAG 36.94</strain>
    </source>
</reference>
<accession>A0A7S1TH91</accession>
<feature type="transmembrane region" description="Helical" evidence="1">
    <location>
        <begin position="126"/>
        <end position="148"/>
    </location>
</feature>
<keyword evidence="1" id="KW-0472">Membrane</keyword>
<keyword evidence="1" id="KW-0812">Transmembrane</keyword>
<gene>
    <name evidence="2" type="ORF">CCAE0312_LOCUS8869</name>
</gene>
<feature type="transmembrane region" description="Helical" evidence="1">
    <location>
        <begin position="160"/>
        <end position="180"/>
    </location>
</feature>
<sequence length="395" mass="45652">MTTKTSLTGEDAKLDTVLNGRVLPEGFIEEDNEGDDDDTGFLSDHDNCSGGDSPLLPLHRNSLRRLPLAMISEENIRRVRTLTLAAGVFSLLCAIILVVIVRSFWTKNTHGLDLVHVPKTFYRFEVVWNVFVASFLIVMFVVYQVRLLRLPKALRSHEQIWVGILIIALAMYCLAKAVSLSTNKYVYARERMQVILSVSFNAATVFYLWANLHSYRIVNEGLPRAFYVPKIIFMFFFSFFSSFRDSRVQLSDIPLLSLWMMLRFSKHEELYTHEDVVLWVVSYSLVQIFILAWIFREWFVTSRVLNLNSEVKRCRKKRGLELFTKQNLIFYFFFLCSHSFLAILLPNPVPGSVFGVFDYSNDVDNPGTHILIVTYAITEAYLRLPKKNESTEESM</sequence>
<proteinExistence type="predicted"/>
<keyword evidence="1" id="KW-1133">Transmembrane helix</keyword>
<feature type="transmembrane region" description="Helical" evidence="1">
    <location>
        <begin position="276"/>
        <end position="295"/>
    </location>
</feature>